<feature type="compositionally biased region" description="Low complexity" evidence="1">
    <location>
        <begin position="1"/>
        <end position="13"/>
    </location>
</feature>
<feature type="region of interest" description="Disordered" evidence="1">
    <location>
        <begin position="1"/>
        <end position="107"/>
    </location>
</feature>
<reference evidence="2" key="1">
    <citation type="submission" date="2021-04" db="EMBL/GenBank/DDBJ databases">
        <title>First draft genome resource for Brassicaceae pathogens Fusarium oxysporum f. sp. raphani and Fusarium oxysporum f. sp. rapae.</title>
        <authorList>
            <person name="Asai S."/>
        </authorList>
    </citation>
    <scope>NUCLEOTIDE SEQUENCE</scope>
    <source>
        <strain evidence="2">Tf1208</strain>
    </source>
</reference>
<proteinExistence type="predicted"/>
<dbReference type="AlphaFoldDB" id="A0A8J5NXR2"/>
<protein>
    <submittedName>
        <fullName evidence="2">Uncharacterized protein</fullName>
    </submittedName>
</protein>
<dbReference type="EMBL" id="JAELUQ010000005">
    <property type="protein sequence ID" value="KAG7414098.1"/>
    <property type="molecule type" value="Genomic_DNA"/>
</dbReference>
<accession>A0A8J5NXR2</accession>
<organism evidence="2 3">
    <name type="scientific">Fusarium oxysporum f. sp. rapae</name>
    <dbReference type="NCBI Taxonomy" id="485398"/>
    <lineage>
        <taxon>Eukaryota</taxon>
        <taxon>Fungi</taxon>
        <taxon>Dikarya</taxon>
        <taxon>Ascomycota</taxon>
        <taxon>Pezizomycotina</taxon>
        <taxon>Sordariomycetes</taxon>
        <taxon>Hypocreomycetidae</taxon>
        <taxon>Hypocreales</taxon>
        <taxon>Nectriaceae</taxon>
        <taxon>Fusarium</taxon>
        <taxon>Fusarium oxysporum species complex</taxon>
    </lineage>
</organism>
<evidence type="ECO:0000313" key="3">
    <source>
        <dbReference type="Proteomes" id="UP000694050"/>
    </source>
</evidence>
<evidence type="ECO:0000313" key="2">
    <source>
        <dbReference type="EMBL" id="KAG7414098.1"/>
    </source>
</evidence>
<gene>
    <name evidence="2" type="ORF">Forpe1208_v007458</name>
</gene>
<feature type="compositionally biased region" description="Low complexity" evidence="1">
    <location>
        <begin position="22"/>
        <end position="38"/>
    </location>
</feature>
<name>A0A8J5NXR2_FUSOX</name>
<dbReference type="Proteomes" id="UP000694050">
    <property type="component" value="Unassembled WGS sequence"/>
</dbReference>
<comment type="caution">
    <text evidence="2">The sequence shown here is derived from an EMBL/GenBank/DDBJ whole genome shotgun (WGS) entry which is preliminary data.</text>
</comment>
<sequence length="799" mass="89541">MGDSSSSSASSSSLDTSDQAFSPSPTLTPTSPIPSLASEPPLSPMTDERKPVVQQPVVENSKVEAPSSINGLVTGKPTRQPLHPVFRRGTPARTRAPTRRRAQDCPKQRALVESLKTKNGADKAVAQRMKKYWDQHSAEFPEEMKDSFISAFQKIRETASNAKSPSNHMIWKNALTSCKEDLDWAKWIVLRAIYYDPIANSKDAEDQGFRANFMKNEVAKRIEERYPGVSIFTAKVPNDLLAPRPGSWPVIGDTDGFQAVKEAAPSRTRSRSATVAPLGGTTLPGRVSAGVKRKQSKSSLVGWANPAKVPRFSSRLRDAEEEIEEDIFFENYYEDGLGLQGEPSSSEPRPVRHQMNYATQDTGNKFEPQLQTLDEQAQNHPVPDENRLVAKTTEQVKRELGFATKEDLLLQICQQIGDNMVVPKSNDVLEYLESMAHGKLPKEPSFEATIRYFVANWVRSITDAVKKELLGSDSKHDGHHWSMVANALQQTSKSVMGQLTQAIKDVEEMMKTFKPGELAQRMDEELVYKVVLSYFNQNDEIPPEAQNVLNKWFSTYTKQLLCDEYEPLVERWVREAALKNPANPVDDAQFTLRISEQLKKDHGEWVDERIQQSITKYLGDAGHLGGKEVNRIAQKIETRAQGNTYIDIVKALSDYPDIKATLKRVSEQAIAEAIANARLNGQMELTMDEAVGSSHMLPVADRVRLLEQEIRSLKSVESPQAHFESAGISVQQFREMELKLNSPDQKIQQLEAYHQQDMARRSQWNRLLAGGFQLVVLGLAVMFGAREVAPDDARYPQLP</sequence>
<evidence type="ECO:0000256" key="1">
    <source>
        <dbReference type="SAM" id="MobiDB-lite"/>
    </source>
</evidence>